<dbReference type="OrthoDB" id="9809380at2"/>
<evidence type="ECO:0000259" key="1">
    <source>
        <dbReference type="Pfam" id="PF14332"/>
    </source>
</evidence>
<evidence type="ECO:0000313" key="2">
    <source>
        <dbReference type="EMBL" id="PTA67271.1"/>
    </source>
</evidence>
<dbReference type="AlphaFoldDB" id="A0A2T3W5W1"/>
<feature type="domain" description="PatA-like N-terminal" evidence="1">
    <location>
        <begin position="3"/>
        <end position="91"/>
    </location>
</feature>
<dbReference type="RefSeq" id="WP_107138616.1">
    <property type="nucleotide sequence ID" value="NZ_PYSV01000013.1"/>
</dbReference>
<proteinExistence type="predicted"/>
<gene>
    <name evidence="2" type="ORF">C8263_13235</name>
</gene>
<sequence>MVRGDLAVFPFLSVMQMFLTSGRAGRLIVEHIRGGQLWLERGEIVHAEAGRLRGEHALQCMASLDGGIFTFEVGQEPPNRTLALRRDMALRRLLDDSEGWTALSRTFPDWNQRLRFSAKWNDAQPVTRAQYRVLSLVGDSQNIRMLLERSPDAPRVTLETLRPFLMAGLIELG</sequence>
<comment type="caution">
    <text evidence="2">The sequence shown here is derived from an EMBL/GenBank/DDBJ whole genome shotgun (WGS) entry which is preliminary data.</text>
</comment>
<reference evidence="2 3" key="1">
    <citation type="submission" date="2018-03" db="EMBL/GenBank/DDBJ databases">
        <title>Draft genome of Deinococcus sp. OD32.</title>
        <authorList>
            <person name="Wang X.-P."/>
            <person name="Du Z.-J."/>
        </authorList>
    </citation>
    <scope>NUCLEOTIDE SEQUENCE [LARGE SCALE GENOMIC DNA]</scope>
    <source>
        <strain evidence="2 3">OD32</strain>
    </source>
</reference>
<dbReference type="Proteomes" id="UP000240317">
    <property type="component" value="Unassembled WGS sequence"/>
</dbReference>
<accession>A0A2T3W5W1</accession>
<keyword evidence="3" id="KW-1185">Reference proteome</keyword>
<evidence type="ECO:0000313" key="3">
    <source>
        <dbReference type="Proteomes" id="UP000240317"/>
    </source>
</evidence>
<name>A0A2T3W5W1_9DEIO</name>
<dbReference type="InterPro" id="IPR025497">
    <property type="entry name" value="PatA-like_N"/>
</dbReference>
<protein>
    <submittedName>
        <fullName evidence="2">GTPase-activating protein</fullName>
    </submittedName>
</protein>
<dbReference type="PANTHER" id="PTHR36304">
    <property type="entry name" value="DOMAIN GTPASE-ACTIVATING PROTEIN, PUTATIVE-RELATED-RELATED"/>
    <property type="match status" value="1"/>
</dbReference>
<dbReference type="Pfam" id="PF14332">
    <property type="entry name" value="DUF4388"/>
    <property type="match status" value="1"/>
</dbReference>
<organism evidence="2 3">
    <name type="scientific">Deinococcus arcticus</name>
    <dbReference type="NCBI Taxonomy" id="2136176"/>
    <lineage>
        <taxon>Bacteria</taxon>
        <taxon>Thermotogati</taxon>
        <taxon>Deinococcota</taxon>
        <taxon>Deinococci</taxon>
        <taxon>Deinococcales</taxon>
        <taxon>Deinococcaceae</taxon>
        <taxon>Deinococcus</taxon>
    </lineage>
</organism>
<dbReference type="PANTHER" id="PTHR36304:SF4">
    <property type="entry name" value="DUF4388 DOMAIN-CONTAINING PROTEIN"/>
    <property type="match status" value="1"/>
</dbReference>
<dbReference type="EMBL" id="PYSV01000013">
    <property type="protein sequence ID" value="PTA67271.1"/>
    <property type="molecule type" value="Genomic_DNA"/>
</dbReference>